<sequence>MTSLLRTAALGLAAGAAATYAKTKAEVTLQPLAERVLPPSAAAEQRPGADPTGHPERMPPAELVDRALRATTGEAASTQQRTQGSTWLHRGMGVGFAVVYALASERAWPLRLGAGAPAGLALYGLTHASTLPAAGLQPPLRELPRAALVWEPGSHVVYGVVLETTLRLLGRERG</sequence>
<evidence type="ECO:0000313" key="2">
    <source>
        <dbReference type="EMBL" id="MEJ5946452.1"/>
    </source>
</evidence>
<gene>
    <name evidence="2" type="ORF">WDZ17_14235</name>
</gene>
<dbReference type="Proteomes" id="UP001387100">
    <property type="component" value="Unassembled WGS sequence"/>
</dbReference>
<evidence type="ECO:0000313" key="3">
    <source>
        <dbReference type="Proteomes" id="UP001387100"/>
    </source>
</evidence>
<dbReference type="RefSeq" id="WP_339575835.1">
    <property type="nucleotide sequence ID" value="NZ_JBBIAA010000023.1"/>
</dbReference>
<protein>
    <submittedName>
        <fullName evidence="2">DUF1440 domain-containing protein</fullName>
    </submittedName>
</protein>
<proteinExistence type="predicted"/>
<dbReference type="InterPro" id="IPR009898">
    <property type="entry name" value="DUF1440"/>
</dbReference>
<dbReference type="Pfam" id="PF07274">
    <property type="entry name" value="DUF1440"/>
    <property type="match status" value="1"/>
</dbReference>
<reference evidence="2 3" key="1">
    <citation type="journal article" date="2017" name="Int. J. Syst. Evol. Microbiol.">
        <title>Pseudokineococcus basanitobsidens sp. nov., isolated from volcanic rock.</title>
        <authorList>
            <person name="Lee D.W."/>
            <person name="Park M.Y."/>
            <person name="Kim J.J."/>
            <person name="Kim B.S."/>
        </authorList>
    </citation>
    <scope>NUCLEOTIDE SEQUENCE [LARGE SCALE GENOMIC DNA]</scope>
    <source>
        <strain evidence="2 3">DSM 103726</strain>
    </source>
</reference>
<name>A0ABU8RMX4_9ACTN</name>
<comment type="caution">
    <text evidence="2">The sequence shown here is derived from an EMBL/GenBank/DDBJ whole genome shotgun (WGS) entry which is preliminary data.</text>
</comment>
<keyword evidence="3" id="KW-1185">Reference proteome</keyword>
<feature type="region of interest" description="Disordered" evidence="1">
    <location>
        <begin position="36"/>
        <end position="59"/>
    </location>
</feature>
<evidence type="ECO:0000256" key="1">
    <source>
        <dbReference type="SAM" id="MobiDB-lite"/>
    </source>
</evidence>
<organism evidence="2 3">
    <name type="scientific">Pseudokineococcus basanitobsidens</name>
    <dbReference type="NCBI Taxonomy" id="1926649"/>
    <lineage>
        <taxon>Bacteria</taxon>
        <taxon>Bacillati</taxon>
        <taxon>Actinomycetota</taxon>
        <taxon>Actinomycetes</taxon>
        <taxon>Kineosporiales</taxon>
        <taxon>Kineosporiaceae</taxon>
        <taxon>Pseudokineococcus</taxon>
    </lineage>
</organism>
<accession>A0ABU8RMX4</accession>
<dbReference type="EMBL" id="JBBIAA010000023">
    <property type="protein sequence ID" value="MEJ5946452.1"/>
    <property type="molecule type" value="Genomic_DNA"/>
</dbReference>